<dbReference type="EMBL" id="BRXZ01002877">
    <property type="protein sequence ID" value="GMH72052.1"/>
    <property type="molecule type" value="Genomic_DNA"/>
</dbReference>
<dbReference type="AlphaFoldDB" id="A0A9W7AMH3"/>
<comment type="caution">
    <text evidence="1">The sequence shown here is derived from an EMBL/GenBank/DDBJ whole genome shotgun (WGS) entry which is preliminary data.</text>
</comment>
<proteinExistence type="predicted"/>
<dbReference type="Proteomes" id="UP001165082">
    <property type="component" value="Unassembled WGS sequence"/>
</dbReference>
<gene>
    <name evidence="1" type="ORF">TrRE_jg4102</name>
</gene>
<accession>A0A9W7AMH3</accession>
<protein>
    <submittedName>
        <fullName evidence="1">Uncharacterized protein</fullName>
    </submittedName>
</protein>
<keyword evidence="2" id="KW-1185">Reference proteome</keyword>
<reference evidence="1" key="1">
    <citation type="submission" date="2022-07" db="EMBL/GenBank/DDBJ databases">
        <title>Genome analysis of Parmales, a sister group of diatoms, reveals the evolutionary specialization of diatoms from phago-mixotrophs to photoautotrophs.</title>
        <authorList>
            <person name="Ban H."/>
            <person name="Sato S."/>
            <person name="Yoshikawa S."/>
            <person name="Kazumasa Y."/>
            <person name="Nakamura Y."/>
            <person name="Ichinomiya M."/>
            <person name="Saitoh K."/>
            <person name="Sato N."/>
            <person name="Blanc-Mathieu R."/>
            <person name="Endo H."/>
            <person name="Kuwata A."/>
            <person name="Ogata H."/>
        </authorList>
    </citation>
    <scope>NUCLEOTIDE SEQUENCE</scope>
</reference>
<sequence>MLTFSDFNELERQFASTTRQKEGIVSELPEDKFDRRTCKKHVDVDPRKAERVLQIKHLINEAVAKIYNTVINNTVINNTVINNTVTNNTIEDNEDNTSKYTHSALILDGSEAKTTEALMKIANVSPSSILSPNISIESASALKEVGVRRSLQFMQNEGVLAFTFSTRSGRWLDVDNEEVLAPAPISTWGGAEAVFALTSICKRACEEHGFEIFGNDGDELLGLQSYELNPPHPHPLVQLASALADWAVKKAGMEAHEDDKFKIHASRTHAIRAAEAASRVLHGKKVLGVVWTRTSTEEAKESRRPAQVMTESGGIPDNDVKRMIKVARDIAGLDVKSYIGDTRAAPKNFKGVVQVYPEQMMFVCMRVKKKA</sequence>
<dbReference type="OrthoDB" id="436389at2759"/>
<name>A0A9W7AMH3_9STRA</name>
<evidence type="ECO:0000313" key="1">
    <source>
        <dbReference type="EMBL" id="GMH72052.1"/>
    </source>
</evidence>
<organism evidence="1 2">
    <name type="scientific">Triparma retinervis</name>
    <dbReference type="NCBI Taxonomy" id="2557542"/>
    <lineage>
        <taxon>Eukaryota</taxon>
        <taxon>Sar</taxon>
        <taxon>Stramenopiles</taxon>
        <taxon>Ochrophyta</taxon>
        <taxon>Bolidophyceae</taxon>
        <taxon>Parmales</taxon>
        <taxon>Triparmaceae</taxon>
        <taxon>Triparma</taxon>
    </lineage>
</organism>
<evidence type="ECO:0000313" key="2">
    <source>
        <dbReference type="Proteomes" id="UP001165082"/>
    </source>
</evidence>